<sequence length="68" mass="8051">DDEVLDVDENDVKLIEKLHENIEVLQFRNIIDLEEYIDYSKEKEKIVNLVTNPEPEEDKSNEDDDSTE</sequence>
<accession>A0A9N9JPK6</accession>
<name>A0A9N9JPK6_9GLOM</name>
<evidence type="ECO:0000256" key="1">
    <source>
        <dbReference type="SAM" id="MobiDB-lite"/>
    </source>
</evidence>
<reference evidence="2" key="1">
    <citation type="submission" date="2021-06" db="EMBL/GenBank/DDBJ databases">
        <authorList>
            <person name="Kallberg Y."/>
            <person name="Tangrot J."/>
            <person name="Rosling A."/>
        </authorList>
    </citation>
    <scope>NUCLEOTIDE SEQUENCE</scope>
    <source>
        <strain evidence="2">IN212</strain>
    </source>
</reference>
<proteinExistence type="predicted"/>
<feature type="compositionally biased region" description="Acidic residues" evidence="1">
    <location>
        <begin position="54"/>
        <end position="68"/>
    </location>
</feature>
<evidence type="ECO:0000313" key="2">
    <source>
        <dbReference type="EMBL" id="CAG8788604.1"/>
    </source>
</evidence>
<feature type="region of interest" description="Disordered" evidence="1">
    <location>
        <begin position="49"/>
        <end position="68"/>
    </location>
</feature>
<keyword evidence="3" id="KW-1185">Reference proteome</keyword>
<feature type="non-terminal residue" evidence="2">
    <location>
        <position position="68"/>
    </location>
</feature>
<comment type="caution">
    <text evidence="2">The sequence shown here is derived from an EMBL/GenBank/DDBJ whole genome shotgun (WGS) entry which is preliminary data.</text>
</comment>
<gene>
    <name evidence="2" type="ORF">RFULGI_LOCUS16520</name>
</gene>
<organism evidence="2 3">
    <name type="scientific">Racocetra fulgida</name>
    <dbReference type="NCBI Taxonomy" id="60492"/>
    <lineage>
        <taxon>Eukaryota</taxon>
        <taxon>Fungi</taxon>
        <taxon>Fungi incertae sedis</taxon>
        <taxon>Mucoromycota</taxon>
        <taxon>Glomeromycotina</taxon>
        <taxon>Glomeromycetes</taxon>
        <taxon>Diversisporales</taxon>
        <taxon>Gigasporaceae</taxon>
        <taxon>Racocetra</taxon>
    </lineage>
</organism>
<evidence type="ECO:0000313" key="3">
    <source>
        <dbReference type="Proteomes" id="UP000789396"/>
    </source>
</evidence>
<dbReference type="EMBL" id="CAJVPZ010059003">
    <property type="protein sequence ID" value="CAG8788604.1"/>
    <property type="molecule type" value="Genomic_DNA"/>
</dbReference>
<protein>
    <submittedName>
        <fullName evidence="2">8550_t:CDS:1</fullName>
    </submittedName>
</protein>
<dbReference type="OrthoDB" id="2412924at2759"/>
<dbReference type="AlphaFoldDB" id="A0A9N9JPK6"/>
<dbReference type="Proteomes" id="UP000789396">
    <property type="component" value="Unassembled WGS sequence"/>
</dbReference>
<feature type="non-terminal residue" evidence="2">
    <location>
        <position position="1"/>
    </location>
</feature>